<protein>
    <submittedName>
        <fullName evidence="6">Serine/threonine-protein kinase brsk2</fullName>
    </submittedName>
</protein>
<sequence length="314" mass="35968">MSDSTRFNEQYDELEKLGNGAFSTVYRGKDMATGKLVAIKVIEKTSCDYSSFKNEFLIQREFESPYIIDLYSYFEDDDNFYMVMEYANAGALFDIINQTTYSENDAATIIQQVLIGLKVLHDNKIIHGDLKPENILLSIDDETDEYTAKISDFGLASIFTGEKKDLFQGTMTFEAPEIIERKPYDPSIDMWSLGVIIYILLSGDYPFESEDEHQLMKKIGSGDYDFSSYKWDDISDEGKDFISQLLQVNPKNRITIENALKHPWITGNAPKVELSDLRTHLKKFNLQRKLKRVTNTAKSGLLLKKISQKKISKA</sequence>
<dbReference type="PROSITE" id="PS00107">
    <property type="entry name" value="PROTEIN_KINASE_ATP"/>
    <property type="match status" value="1"/>
</dbReference>
<dbReference type="InterPro" id="IPR000719">
    <property type="entry name" value="Prot_kinase_dom"/>
</dbReference>
<dbReference type="SMART" id="SM00220">
    <property type="entry name" value="S_TKc"/>
    <property type="match status" value="1"/>
</dbReference>
<organism evidence="6 7">
    <name type="scientific">Tritrichomonas musculus</name>
    <dbReference type="NCBI Taxonomy" id="1915356"/>
    <lineage>
        <taxon>Eukaryota</taxon>
        <taxon>Metamonada</taxon>
        <taxon>Parabasalia</taxon>
        <taxon>Tritrichomonadida</taxon>
        <taxon>Tritrichomonadidae</taxon>
        <taxon>Tritrichomonas</taxon>
    </lineage>
</organism>
<gene>
    <name evidence="6" type="ORF">M9Y10_001475</name>
</gene>
<keyword evidence="1 3" id="KW-0547">Nucleotide-binding</keyword>
<comment type="similarity">
    <text evidence="4">Belongs to the protein kinase superfamily.</text>
</comment>
<evidence type="ECO:0000256" key="4">
    <source>
        <dbReference type="RuleBase" id="RU000304"/>
    </source>
</evidence>
<dbReference type="Gene3D" id="1.10.510.10">
    <property type="entry name" value="Transferase(Phosphotransferase) domain 1"/>
    <property type="match status" value="1"/>
</dbReference>
<dbReference type="InterPro" id="IPR011009">
    <property type="entry name" value="Kinase-like_dom_sf"/>
</dbReference>
<comment type="caution">
    <text evidence="6">The sequence shown here is derived from an EMBL/GenBank/DDBJ whole genome shotgun (WGS) entry which is preliminary data.</text>
</comment>
<accession>A0ABR2L763</accession>
<feature type="binding site" evidence="3">
    <location>
        <position position="40"/>
    </location>
    <ligand>
        <name>ATP</name>
        <dbReference type="ChEBI" id="CHEBI:30616"/>
    </ligand>
</feature>
<evidence type="ECO:0000259" key="5">
    <source>
        <dbReference type="PROSITE" id="PS50011"/>
    </source>
</evidence>
<dbReference type="PROSITE" id="PS00108">
    <property type="entry name" value="PROTEIN_KINASE_ST"/>
    <property type="match status" value="1"/>
</dbReference>
<dbReference type="SUPFAM" id="SSF56112">
    <property type="entry name" value="Protein kinase-like (PK-like)"/>
    <property type="match status" value="1"/>
</dbReference>
<dbReference type="Pfam" id="PF00069">
    <property type="entry name" value="Pkinase"/>
    <property type="match status" value="1"/>
</dbReference>
<proteinExistence type="inferred from homology"/>
<evidence type="ECO:0000313" key="7">
    <source>
        <dbReference type="Proteomes" id="UP001470230"/>
    </source>
</evidence>
<evidence type="ECO:0000313" key="6">
    <source>
        <dbReference type="EMBL" id="KAK8899173.1"/>
    </source>
</evidence>
<feature type="domain" description="Protein kinase" evidence="5">
    <location>
        <begin position="11"/>
        <end position="265"/>
    </location>
</feature>
<dbReference type="EMBL" id="JAPFFF010000001">
    <property type="protein sequence ID" value="KAK8899173.1"/>
    <property type="molecule type" value="Genomic_DNA"/>
</dbReference>
<dbReference type="GO" id="GO:0016301">
    <property type="term" value="F:kinase activity"/>
    <property type="evidence" value="ECO:0007669"/>
    <property type="project" value="UniProtKB-KW"/>
</dbReference>
<keyword evidence="2 3" id="KW-0067">ATP-binding</keyword>
<dbReference type="InterPro" id="IPR017441">
    <property type="entry name" value="Protein_kinase_ATP_BS"/>
</dbReference>
<keyword evidence="7" id="KW-1185">Reference proteome</keyword>
<dbReference type="PANTHER" id="PTHR24347">
    <property type="entry name" value="SERINE/THREONINE-PROTEIN KINASE"/>
    <property type="match status" value="1"/>
</dbReference>
<evidence type="ECO:0000256" key="3">
    <source>
        <dbReference type="PROSITE-ProRule" id="PRU10141"/>
    </source>
</evidence>
<name>A0ABR2L763_9EUKA</name>
<dbReference type="InterPro" id="IPR008271">
    <property type="entry name" value="Ser/Thr_kinase_AS"/>
</dbReference>
<dbReference type="Proteomes" id="UP001470230">
    <property type="component" value="Unassembled WGS sequence"/>
</dbReference>
<evidence type="ECO:0000256" key="1">
    <source>
        <dbReference type="ARBA" id="ARBA00022741"/>
    </source>
</evidence>
<reference evidence="6 7" key="1">
    <citation type="submission" date="2024-04" db="EMBL/GenBank/DDBJ databases">
        <title>Tritrichomonas musculus Genome.</title>
        <authorList>
            <person name="Alves-Ferreira E."/>
            <person name="Grigg M."/>
            <person name="Lorenzi H."/>
            <person name="Galac M."/>
        </authorList>
    </citation>
    <scope>NUCLEOTIDE SEQUENCE [LARGE SCALE GENOMIC DNA]</scope>
    <source>
        <strain evidence="6 7">EAF2021</strain>
    </source>
</reference>
<keyword evidence="4" id="KW-0723">Serine/threonine-protein kinase</keyword>
<dbReference type="CDD" id="cd05117">
    <property type="entry name" value="STKc_CAMK"/>
    <property type="match status" value="1"/>
</dbReference>
<dbReference type="PROSITE" id="PS50011">
    <property type="entry name" value="PROTEIN_KINASE_DOM"/>
    <property type="match status" value="1"/>
</dbReference>
<keyword evidence="6" id="KW-0418">Kinase</keyword>
<evidence type="ECO:0000256" key="2">
    <source>
        <dbReference type="ARBA" id="ARBA00022840"/>
    </source>
</evidence>
<keyword evidence="6" id="KW-0808">Transferase</keyword>